<gene>
    <name evidence="14" type="ORF">DEU29_10430</name>
</gene>
<comment type="catalytic activity">
    <reaction evidence="9">
        <text>2-oxoglutarate + O2 + 2 H(+) = ethene + 3 CO2 + H2O</text>
        <dbReference type="Rhea" id="RHEA:31523"/>
        <dbReference type="ChEBI" id="CHEBI:15377"/>
        <dbReference type="ChEBI" id="CHEBI:15378"/>
        <dbReference type="ChEBI" id="CHEBI:15379"/>
        <dbReference type="ChEBI" id="CHEBI:16526"/>
        <dbReference type="ChEBI" id="CHEBI:16810"/>
        <dbReference type="ChEBI" id="CHEBI:18153"/>
        <dbReference type="EC" id="1.13.12.19"/>
    </reaction>
</comment>
<evidence type="ECO:0000256" key="5">
    <source>
        <dbReference type="ARBA" id="ARBA00019045"/>
    </source>
</evidence>
<comment type="cofactor">
    <cofactor evidence="1">
        <name>Fe(2+)</name>
        <dbReference type="ChEBI" id="CHEBI:29033"/>
    </cofactor>
</comment>
<keyword evidence="11" id="KW-0560">Oxidoreductase</keyword>
<dbReference type="InterPro" id="IPR044861">
    <property type="entry name" value="IPNS-like_FE2OG_OXY"/>
</dbReference>
<dbReference type="InterPro" id="IPR050231">
    <property type="entry name" value="Iron_ascorbate_oxido_reductase"/>
</dbReference>
<evidence type="ECO:0000256" key="1">
    <source>
        <dbReference type="ARBA" id="ARBA00001954"/>
    </source>
</evidence>
<dbReference type="Pfam" id="PF03171">
    <property type="entry name" value="2OG-FeII_Oxy"/>
    <property type="match status" value="1"/>
</dbReference>
<dbReference type="GO" id="GO:0051213">
    <property type="term" value="F:dioxygenase activity"/>
    <property type="evidence" value="ECO:0007669"/>
    <property type="project" value="UniProtKB-KW"/>
</dbReference>
<feature type="compositionally biased region" description="Polar residues" evidence="12">
    <location>
        <begin position="286"/>
        <end position="296"/>
    </location>
</feature>
<dbReference type="InterPro" id="IPR005123">
    <property type="entry name" value="Oxoglu/Fe-dep_dioxygenase_dom"/>
</dbReference>
<evidence type="ECO:0000256" key="7">
    <source>
        <dbReference type="ARBA" id="ARBA00031011"/>
    </source>
</evidence>
<dbReference type="Proteomes" id="UP000295531">
    <property type="component" value="Unassembled WGS sequence"/>
</dbReference>
<evidence type="ECO:0000256" key="9">
    <source>
        <dbReference type="ARBA" id="ARBA00047725"/>
    </source>
</evidence>
<dbReference type="GO" id="GO:0102276">
    <property type="term" value="F:2-oxoglutarate oxygenase/decarboxylase (ethylene-forming) activity"/>
    <property type="evidence" value="ECO:0007669"/>
    <property type="project" value="UniProtKB-EC"/>
</dbReference>
<name>A0A4R6PM86_9GAMM</name>
<evidence type="ECO:0000256" key="12">
    <source>
        <dbReference type="SAM" id="MobiDB-lite"/>
    </source>
</evidence>
<sequence length="319" mass="35412">MAIQQLPIISFAQLDSEQERLRLRWAASEVGFFYLVDHGLSEHELAQVMNLSRRFFGLPAAQKAGVDMRYSPHFRGYNAVGQELTGGAMDVREQFDWMNEEPAPTEIRHDWQQVIGPNLWPAALPQLEHTLLALSERQTDIAVTLLRALCQSMGMDAHALDQSFRDSPYTHSKIIRYPGSAQSRQGVGAHKDPGYLTFVLQDQQSGLEVEHQGQWLDVEPMPGSFVVNIGELLELASDGFLQATNHRVRAPQPGTERYSVAYFMAAQLDATVPVLDLPEPLKAQSKGVSTDPNNPLLSHVGENVLKGRVRSHPDAGKAA</sequence>
<comment type="catalytic activity">
    <reaction evidence="10">
        <text>L-arginine + 2-oxoglutarate + O2 = guanidine + L-glutamate 5-semialdehyde + succinate + CO2</text>
        <dbReference type="Rhea" id="RHEA:31535"/>
        <dbReference type="ChEBI" id="CHEBI:15379"/>
        <dbReference type="ChEBI" id="CHEBI:16526"/>
        <dbReference type="ChEBI" id="CHEBI:16810"/>
        <dbReference type="ChEBI" id="CHEBI:30031"/>
        <dbReference type="ChEBI" id="CHEBI:30087"/>
        <dbReference type="ChEBI" id="CHEBI:32682"/>
        <dbReference type="ChEBI" id="CHEBI:58066"/>
        <dbReference type="EC" id="1.14.20.7"/>
    </reaction>
</comment>
<evidence type="ECO:0000256" key="4">
    <source>
        <dbReference type="ARBA" id="ARBA00012531"/>
    </source>
</evidence>
<dbReference type="Pfam" id="PF14226">
    <property type="entry name" value="DIOX_N"/>
    <property type="match status" value="1"/>
</dbReference>
<dbReference type="EMBL" id="SNXI01000004">
    <property type="protein sequence ID" value="TDP38930.1"/>
    <property type="molecule type" value="Genomic_DNA"/>
</dbReference>
<dbReference type="RefSeq" id="WP_133539038.1">
    <property type="nucleotide sequence ID" value="NZ_SNXI01000004.1"/>
</dbReference>
<keyword evidence="11" id="KW-0408">Iron</keyword>
<evidence type="ECO:0000256" key="3">
    <source>
        <dbReference type="ARBA" id="ARBA00012293"/>
    </source>
</evidence>
<evidence type="ECO:0000256" key="10">
    <source>
        <dbReference type="ARBA" id="ARBA00049359"/>
    </source>
</evidence>
<comment type="caution">
    <text evidence="14">The sequence shown here is derived from an EMBL/GenBank/DDBJ whole genome shotgun (WGS) entry which is preliminary data.</text>
</comment>
<dbReference type="PRINTS" id="PR00682">
    <property type="entry name" value="IPNSYNTHASE"/>
</dbReference>
<feature type="domain" description="Fe2OG dioxygenase" evidence="13">
    <location>
        <begin position="168"/>
        <end position="266"/>
    </location>
</feature>
<feature type="region of interest" description="Disordered" evidence="12">
    <location>
        <begin position="283"/>
        <end position="319"/>
    </location>
</feature>
<dbReference type="AlphaFoldDB" id="A0A4R6PM86"/>
<comment type="similarity">
    <text evidence="11">Belongs to the iron/ascorbate-dependent oxidoreductase family.</text>
</comment>
<keyword evidence="11" id="KW-0479">Metal-binding</keyword>
<evidence type="ECO:0000313" key="14">
    <source>
        <dbReference type="EMBL" id="TDP38930.1"/>
    </source>
</evidence>
<evidence type="ECO:0000259" key="13">
    <source>
        <dbReference type="PROSITE" id="PS51471"/>
    </source>
</evidence>
<proteinExistence type="inferred from homology"/>
<evidence type="ECO:0000256" key="6">
    <source>
        <dbReference type="ARBA" id="ARBA00022666"/>
    </source>
</evidence>
<dbReference type="PROSITE" id="PS51471">
    <property type="entry name" value="FE2OG_OXY"/>
    <property type="match status" value="1"/>
</dbReference>
<keyword evidence="14" id="KW-0223">Dioxygenase</keyword>
<protein>
    <recommendedName>
        <fullName evidence="5">2-oxoglutarate-dependent ethylene/succinate-forming enzyme</fullName>
        <ecNumber evidence="4">1.13.12.19</ecNumber>
        <ecNumber evidence="3">1.14.20.7</ecNumber>
    </recommendedName>
    <alternativeName>
        <fullName evidence="7">2-oxoglutarate dioxygenase (ethylene-forming)</fullName>
    </alternativeName>
    <alternativeName>
        <fullName evidence="8">2-oxoglutarate/L-arginine monooxygenase/decarboxylase (succinate-forming)</fullName>
    </alternativeName>
</protein>
<evidence type="ECO:0000256" key="11">
    <source>
        <dbReference type="RuleBase" id="RU003682"/>
    </source>
</evidence>
<dbReference type="OrthoDB" id="21825at2"/>
<dbReference type="EC" id="1.13.12.19" evidence="4"/>
<keyword evidence="6" id="KW-0266">Ethylene biosynthesis</keyword>
<keyword evidence="15" id="KW-1185">Reference proteome</keyword>
<comment type="pathway">
    <text evidence="2">Alkene biosynthesis; ethylene biosynthesis via 2-oxoglutarate.</text>
</comment>
<evidence type="ECO:0000313" key="15">
    <source>
        <dbReference type="Proteomes" id="UP000295531"/>
    </source>
</evidence>
<organism evidence="14 15">
    <name type="scientific">Idiomarina aquatica</name>
    <dbReference type="NCBI Taxonomy" id="1327752"/>
    <lineage>
        <taxon>Bacteria</taxon>
        <taxon>Pseudomonadati</taxon>
        <taxon>Pseudomonadota</taxon>
        <taxon>Gammaproteobacteria</taxon>
        <taxon>Alteromonadales</taxon>
        <taxon>Idiomarinaceae</taxon>
        <taxon>Idiomarina</taxon>
    </lineage>
</organism>
<accession>A0A4R6PM86</accession>
<evidence type="ECO:0000256" key="2">
    <source>
        <dbReference type="ARBA" id="ARBA00004767"/>
    </source>
</evidence>
<dbReference type="EC" id="1.14.20.7" evidence="3"/>
<reference evidence="14 15" key="1">
    <citation type="submission" date="2019-03" db="EMBL/GenBank/DDBJ databases">
        <title>Freshwater and sediment microbial communities from various areas in North America, analyzing microbe dynamics in response to fracking.</title>
        <authorList>
            <person name="Lamendella R."/>
        </authorList>
    </citation>
    <scope>NUCLEOTIDE SEQUENCE [LARGE SCALE GENOMIC DNA]</scope>
    <source>
        <strain evidence="14 15">18_TX</strain>
    </source>
</reference>
<evidence type="ECO:0000256" key="8">
    <source>
        <dbReference type="ARBA" id="ARBA00031282"/>
    </source>
</evidence>
<dbReference type="Gene3D" id="2.60.120.330">
    <property type="entry name" value="B-lactam Antibiotic, Isopenicillin N Synthase, Chain"/>
    <property type="match status" value="1"/>
</dbReference>
<dbReference type="PANTHER" id="PTHR47990">
    <property type="entry name" value="2-OXOGLUTARATE (2OG) AND FE(II)-DEPENDENT OXYGENASE SUPERFAMILY PROTEIN-RELATED"/>
    <property type="match status" value="1"/>
</dbReference>
<dbReference type="InterPro" id="IPR026992">
    <property type="entry name" value="DIOX_N"/>
</dbReference>
<dbReference type="SUPFAM" id="SSF51197">
    <property type="entry name" value="Clavaminate synthase-like"/>
    <property type="match status" value="1"/>
</dbReference>
<dbReference type="InterPro" id="IPR027443">
    <property type="entry name" value="IPNS-like_sf"/>
</dbReference>
<dbReference type="GO" id="GO:0046872">
    <property type="term" value="F:metal ion binding"/>
    <property type="evidence" value="ECO:0007669"/>
    <property type="project" value="UniProtKB-KW"/>
</dbReference>
<dbReference type="GO" id="GO:0009693">
    <property type="term" value="P:ethylene biosynthetic process"/>
    <property type="evidence" value="ECO:0007669"/>
    <property type="project" value="UniProtKB-KW"/>
</dbReference>